<comment type="caution">
    <text evidence="1">The sequence shown here is derived from an EMBL/GenBank/DDBJ whole genome shotgun (WGS) entry which is preliminary data.</text>
</comment>
<evidence type="ECO:0000313" key="1">
    <source>
        <dbReference type="EMBL" id="KAK2884102.1"/>
    </source>
</evidence>
<gene>
    <name evidence="1" type="ORF">Q8A67_017739</name>
</gene>
<accession>A0AA88PIV9</accession>
<dbReference type="AlphaFoldDB" id="A0AA88PIV9"/>
<sequence length="66" mass="7290">MQPPAGVQGAPCEERRNGEQEREKIRSQSEKERPRLGPGHTAPPSQGRTSHDPNWASQSTTTTHLC</sequence>
<proteinExistence type="predicted"/>
<dbReference type="EMBL" id="JAUYZG010000017">
    <property type="protein sequence ID" value="KAK2884102.1"/>
    <property type="molecule type" value="Genomic_DNA"/>
</dbReference>
<keyword evidence="2" id="KW-1185">Reference proteome</keyword>
<reference evidence="1" key="1">
    <citation type="submission" date="2023-08" db="EMBL/GenBank/DDBJ databases">
        <title>Chromosome-level Genome Assembly of mud carp (Cirrhinus molitorella).</title>
        <authorList>
            <person name="Liu H."/>
        </authorList>
    </citation>
    <scope>NUCLEOTIDE SEQUENCE</scope>
    <source>
        <strain evidence="1">Prfri</strain>
        <tissue evidence="1">Muscle</tissue>
    </source>
</reference>
<protein>
    <submittedName>
        <fullName evidence="1">Uncharacterized protein</fullName>
    </submittedName>
</protein>
<organism evidence="1 2">
    <name type="scientific">Cirrhinus molitorella</name>
    <name type="common">mud carp</name>
    <dbReference type="NCBI Taxonomy" id="172907"/>
    <lineage>
        <taxon>Eukaryota</taxon>
        <taxon>Metazoa</taxon>
        <taxon>Chordata</taxon>
        <taxon>Craniata</taxon>
        <taxon>Vertebrata</taxon>
        <taxon>Euteleostomi</taxon>
        <taxon>Actinopterygii</taxon>
        <taxon>Neopterygii</taxon>
        <taxon>Teleostei</taxon>
        <taxon>Ostariophysi</taxon>
        <taxon>Cypriniformes</taxon>
        <taxon>Cyprinidae</taxon>
        <taxon>Labeoninae</taxon>
        <taxon>Labeonini</taxon>
        <taxon>Cirrhinus</taxon>
    </lineage>
</organism>
<name>A0AA88PIV9_9TELE</name>
<evidence type="ECO:0000313" key="2">
    <source>
        <dbReference type="Proteomes" id="UP001187343"/>
    </source>
</evidence>
<dbReference type="Proteomes" id="UP001187343">
    <property type="component" value="Unassembled WGS sequence"/>
</dbReference>